<evidence type="ECO:0000256" key="1">
    <source>
        <dbReference type="SAM" id="Phobius"/>
    </source>
</evidence>
<keyword evidence="1" id="KW-0472">Membrane</keyword>
<dbReference type="InterPro" id="IPR026620">
    <property type="entry name" value="TMEM177"/>
</dbReference>
<protein>
    <recommendedName>
        <fullName evidence="4">Transmembrane protein 177</fullName>
    </recommendedName>
</protein>
<evidence type="ECO:0000313" key="2">
    <source>
        <dbReference type="EMBL" id="CAL7940676.1"/>
    </source>
</evidence>
<reference evidence="2 3" key="1">
    <citation type="submission" date="2024-08" db="EMBL/GenBank/DDBJ databases">
        <authorList>
            <person name="Will J Nash"/>
            <person name="Angela Man"/>
            <person name="Seanna McTaggart"/>
            <person name="Kendall Baker"/>
            <person name="Tom Barker"/>
            <person name="Leah Catchpole"/>
            <person name="Alex Durrant"/>
            <person name="Karim Gharbi"/>
            <person name="Naomi Irish"/>
            <person name="Gemy Kaithakottil"/>
            <person name="Debby Ku"/>
            <person name="Aaliyah Providence"/>
            <person name="Felix Shaw"/>
            <person name="David Swarbreck"/>
            <person name="Chris Watkins"/>
            <person name="Ann M. McCartney"/>
            <person name="Giulio Formenti"/>
            <person name="Alice Mouton"/>
            <person name="Noel Vella"/>
            <person name="Bjorn M von Reumont"/>
            <person name="Adriana Vella"/>
            <person name="Wilfried Haerty"/>
        </authorList>
    </citation>
    <scope>NUCLEOTIDE SEQUENCE [LARGE SCALE GENOMIC DNA]</scope>
</reference>
<keyword evidence="1" id="KW-1133">Transmembrane helix</keyword>
<evidence type="ECO:0000313" key="3">
    <source>
        <dbReference type="Proteomes" id="UP001642520"/>
    </source>
</evidence>
<organism evidence="2 3">
    <name type="scientific">Xylocopa violacea</name>
    <name type="common">Violet carpenter bee</name>
    <name type="synonym">Apis violacea</name>
    <dbReference type="NCBI Taxonomy" id="135666"/>
    <lineage>
        <taxon>Eukaryota</taxon>
        <taxon>Metazoa</taxon>
        <taxon>Ecdysozoa</taxon>
        <taxon>Arthropoda</taxon>
        <taxon>Hexapoda</taxon>
        <taxon>Insecta</taxon>
        <taxon>Pterygota</taxon>
        <taxon>Neoptera</taxon>
        <taxon>Endopterygota</taxon>
        <taxon>Hymenoptera</taxon>
        <taxon>Apocrita</taxon>
        <taxon>Aculeata</taxon>
        <taxon>Apoidea</taxon>
        <taxon>Anthophila</taxon>
        <taxon>Apidae</taxon>
        <taxon>Xylocopa</taxon>
        <taxon>Xylocopa</taxon>
    </lineage>
</organism>
<keyword evidence="1" id="KW-0812">Transmembrane</keyword>
<feature type="transmembrane region" description="Helical" evidence="1">
    <location>
        <begin position="190"/>
        <end position="212"/>
    </location>
</feature>
<proteinExistence type="predicted"/>
<accession>A0ABP1NI16</accession>
<keyword evidence="3" id="KW-1185">Reference proteome</keyword>
<evidence type="ECO:0008006" key="4">
    <source>
        <dbReference type="Google" id="ProtNLM"/>
    </source>
</evidence>
<sequence>MKKLLFGTSLLVGTVVIKLFPQTVLLNMRKKYRARYGFDGEEIPIREDIQQTIQNVMDDLNVSERFRNTITFFNVHDVDIYHAGYTLTKFGAIIGIPVNFEYQKVESITDQTISLQYVSIDWSTEPAKQFRESLVLSENAKKFAIAWGILSVTSLSYPNIISYTPDVFLGYALYYLYFRKCDFAKYSKTVFLSTICVLTIYTLLTVTDVILARGRTKSFNKQLTALGSDYIDGGAEYYEKLTKRNKALRILLGERGKYWFQSNGDKVTWFLNENRPISKQLRYFNAKKHIMQV</sequence>
<dbReference type="PANTHER" id="PTHR21824:SF4">
    <property type="entry name" value="TRANSMEMBRANE PROTEIN 177"/>
    <property type="match status" value="1"/>
</dbReference>
<gene>
    <name evidence="2" type="ORF">XYLVIOL_LOCUS4604</name>
</gene>
<dbReference type="PANTHER" id="PTHR21824">
    <property type="entry name" value="TRANSMEMBRANE PROTEIN 177"/>
    <property type="match status" value="1"/>
</dbReference>
<dbReference type="EMBL" id="CAXAJV020001290">
    <property type="protein sequence ID" value="CAL7940676.1"/>
    <property type="molecule type" value="Genomic_DNA"/>
</dbReference>
<name>A0ABP1NI16_XYLVO</name>
<comment type="caution">
    <text evidence="2">The sequence shown here is derived from an EMBL/GenBank/DDBJ whole genome shotgun (WGS) entry which is preliminary data.</text>
</comment>
<dbReference type="Proteomes" id="UP001642520">
    <property type="component" value="Unassembled WGS sequence"/>
</dbReference>